<keyword evidence="4" id="KW-1185">Reference proteome</keyword>
<protein>
    <recommendedName>
        <fullName evidence="5">UrcA family protein</fullName>
    </recommendedName>
</protein>
<organism evidence="3 4">
    <name type="scientific">Novosphingobium indicum</name>
    <dbReference type="NCBI Taxonomy" id="462949"/>
    <lineage>
        <taxon>Bacteria</taxon>
        <taxon>Pseudomonadati</taxon>
        <taxon>Pseudomonadota</taxon>
        <taxon>Alphaproteobacteria</taxon>
        <taxon>Sphingomonadales</taxon>
        <taxon>Sphingomonadaceae</taxon>
        <taxon>Novosphingobium</taxon>
    </lineage>
</organism>
<dbReference type="EMBL" id="BMLK01000014">
    <property type="protein sequence ID" value="GGN54313.1"/>
    <property type="molecule type" value="Genomic_DNA"/>
</dbReference>
<evidence type="ECO:0000313" key="4">
    <source>
        <dbReference type="Proteomes" id="UP000605099"/>
    </source>
</evidence>
<evidence type="ECO:0000313" key="3">
    <source>
        <dbReference type="EMBL" id="GGN54313.1"/>
    </source>
</evidence>
<dbReference type="Proteomes" id="UP000605099">
    <property type="component" value="Unassembled WGS sequence"/>
</dbReference>
<accession>A0ABQ2JRJ3</accession>
<keyword evidence="2" id="KW-0732">Signal</keyword>
<feature type="signal peptide" evidence="2">
    <location>
        <begin position="1"/>
        <end position="24"/>
    </location>
</feature>
<comment type="caution">
    <text evidence="3">The sequence shown here is derived from an EMBL/GenBank/DDBJ whole genome shotgun (WGS) entry which is preliminary data.</text>
</comment>
<evidence type="ECO:0008006" key="5">
    <source>
        <dbReference type="Google" id="ProtNLM"/>
    </source>
</evidence>
<sequence length="95" mass="9920">METVMISAILLAVAGLSAPAAAPAASFGADTVRSLKGHPALPARSAESKTANLPAACHPDPTKRRICRHHIVQAEQDRREARALAAANSRAEMAE</sequence>
<reference evidence="4" key="1">
    <citation type="journal article" date="2019" name="Int. J. Syst. Evol. Microbiol.">
        <title>The Global Catalogue of Microorganisms (GCM) 10K type strain sequencing project: providing services to taxonomists for standard genome sequencing and annotation.</title>
        <authorList>
            <consortium name="The Broad Institute Genomics Platform"/>
            <consortium name="The Broad Institute Genome Sequencing Center for Infectious Disease"/>
            <person name="Wu L."/>
            <person name="Ma J."/>
        </authorList>
    </citation>
    <scope>NUCLEOTIDE SEQUENCE [LARGE SCALE GENOMIC DNA]</scope>
    <source>
        <strain evidence="4">CGMCC 1.6784</strain>
    </source>
</reference>
<feature type="region of interest" description="Disordered" evidence="1">
    <location>
        <begin position="38"/>
        <end position="61"/>
    </location>
</feature>
<name>A0ABQ2JRJ3_9SPHN</name>
<proteinExistence type="predicted"/>
<feature type="chain" id="PRO_5046220297" description="UrcA family protein" evidence="2">
    <location>
        <begin position="25"/>
        <end position="95"/>
    </location>
</feature>
<evidence type="ECO:0000256" key="2">
    <source>
        <dbReference type="SAM" id="SignalP"/>
    </source>
</evidence>
<evidence type="ECO:0000256" key="1">
    <source>
        <dbReference type="SAM" id="MobiDB-lite"/>
    </source>
</evidence>
<gene>
    <name evidence="3" type="ORF">GCM10011349_29860</name>
</gene>